<dbReference type="PANTHER" id="PTHR40465">
    <property type="entry name" value="CHROMOSOME 1, WHOLE GENOME SHOTGUN SEQUENCE"/>
    <property type="match status" value="1"/>
</dbReference>
<proteinExistence type="predicted"/>
<feature type="domain" description="DUF6534" evidence="2">
    <location>
        <begin position="175"/>
        <end position="262"/>
    </location>
</feature>
<feature type="transmembrane region" description="Helical" evidence="1">
    <location>
        <begin position="55"/>
        <end position="76"/>
    </location>
</feature>
<sequence>MAQSALPPAVLSGFKEAMGCLVIGTVLSACIYGVSVLQAYLYFPNSRRDSTSMRSFVALLFTLDTVSMFLTVVTLYDFVVTDFGDPLLLFSVPPSLAVLNAFTVLISTSSQCFFARRLWLLSNGNKLLVGTIVLGALGDFGLGVAISVYMYYHREIAALSSLEIRILGGIESGMSVICDVAIVIGLCYYLNSKRTGFKRTDSIIDRLIIYAINRGVLTAVCQAGHMISVVGLPSHFTSIAFGLIESKLYCNTLFATLNARKSLREDGDNVVELVAQIVDHIIPPVPFGGERGMSPAGRVKLPDIPCSKSDTESSFVLDISSNNLKKLHSDV</sequence>
<feature type="transmembrane region" description="Helical" evidence="1">
    <location>
        <begin position="96"/>
        <end position="115"/>
    </location>
</feature>
<comment type="caution">
    <text evidence="3">The sequence shown here is derived from an EMBL/GenBank/DDBJ whole genome shotgun (WGS) entry which is preliminary data.</text>
</comment>
<dbReference type="PANTHER" id="PTHR40465:SF1">
    <property type="entry name" value="DUF6534 DOMAIN-CONTAINING PROTEIN"/>
    <property type="match status" value="1"/>
</dbReference>
<feature type="transmembrane region" description="Helical" evidence="1">
    <location>
        <begin position="172"/>
        <end position="190"/>
    </location>
</feature>
<dbReference type="EMBL" id="AYKW01000004">
    <property type="protein sequence ID" value="PIL34890.1"/>
    <property type="molecule type" value="Genomic_DNA"/>
</dbReference>
<evidence type="ECO:0000259" key="2">
    <source>
        <dbReference type="Pfam" id="PF20152"/>
    </source>
</evidence>
<protein>
    <recommendedName>
        <fullName evidence="2">DUF6534 domain-containing protein</fullName>
    </recommendedName>
</protein>
<name>A0A2G8SMA9_9APHY</name>
<dbReference type="Proteomes" id="UP000230002">
    <property type="component" value="Unassembled WGS sequence"/>
</dbReference>
<dbReference type="InterPro" id="IPR045339">
    <property type="entry name" value="DUF6534"/>
</dbReference>
<feature type="transmembrane region" description="Helical" evidence="1">
    <location>
        <begin position="21"/>
        <end position="43"/>
    </location>
</feature>
<evidence type="ECO:0000313" key="3">
    <source>
        <dbReference type="EMBL" id="PIL34890.1"/>
    </source>
</evidence>
<keyword evidence="4" id="KW-1185">Reference proteome</keyword>
<evidence type="ECO:0000256" key="1">
    <source>
        <dbReference type="SAM" id="Phobius"/>
    </source>
</evidence>
<dbReference type="AlphaFoldDB" id="A0A2G8SMA9"/>
<keyword evidence="1" id="KW-0812">Transmembrane</keyword>
<feature type="transmembrane region" description="Helical" evidence="1">
    <location>
        <begin position="127"/>
        <end position="152"/>
    </location>
</feature>
<dbReference type="OrthoDB" id="2733914at2759"/>
<evidence type="ECO:0000313" key="4">
    <source>
        <dbReference type="Proteomes" id="UP000230002"/>
    </source>
</evidence>
<reference evidence="3 4" key="1">
    <citation type="journal article" date="2015" name="Sci. Rep.">
        <title>Chromosome-level genome map provides insights into diverse defense mechanisms in the medicinal fungus Ganoderma sinense.</title>
        <authorList>
            <person name="Zhu Y."/>
            <person name="Xu J."/>
            <person name="Sun C."/>
            <person name="Zhou S."/>
            <person name="Xu H."/>
            <person name="Nelson D.R."/>
            <person name="Qian J."/>
            <person name="Song J."/>
            <person name="Luo H."/>
            <person name="Xiang L."/>
            <person name="Li Y."/>
            <person name="Xu Z."/>
            <person name="Ji A."/>
            <person name="Wang L."/>
            <person name="Lu S."/>
            <person name="Hayward A."/>
            <person name="Sun W."/>
            <person name="Li X."/>
            <person name="Schwartz D.C."/>
            <person name="Wang Y."/>
            <person name="Chen S."/>
        </authorList>
    </citation>
    <scope>NUCLEOTIDE SEQUENCE [LARGE SCALE GENOMIC DNA]</scope>
    <source>
        <strain evidence="3 4">ZZ0214-1</strain>
    </source>
</reference>
<dbReference type="Pfam" id="PF20152">
    <property type="entry name" value="DUF6534"/>
    <property type="match status" value="1"/>
</dbReference>
<gene>
    <name evidence="3" type="ORF">GSI_02677</name>
</gene>
<accession>A0A2G8SMA9</accession>
<organism evidence="3 4">
    <name type="scientific">Ganoderma sinense ZZ0214-1</name>
    <dbReference type="NCBI Taxonomy" id="1077348"/>
    <lineage>
        <taxon>Eukaryota</taxon>
        <taxon>Fungi</taxon>
        <taxon>Dikarya</taxon>
        <taxon>Basidiomycota</taxon>
        <taxon>Agaricomycotina</taxon>
        <taxon>Agaricomycetes</taxon>
        <taxon>Polyporales</taxon>
        <taxon>Polyporaceae</taxon>
        <taxon>Ganoderma</taxon>
    </lineage>
</organism>
<keyword evidence="1" id="KW-0472">Membrane</keyword>
<dbReference type="STRING" id="1077348.A0A2G8SMA9"/>
<keyword evidence="1" id="KW-1133">Transmembrane helix</keyword>